<comment type="caution">
    <text evidence="1">The sequence shown here is derived from an EMBL/GenBank/DDBJ whole genome shotgun (WGS) entry which is preliminary data.</text>
</comment>
<accession>U4VH16</accession>
<evidence type="ECO:0000313" key="1">
    <source>
        <dbReference type="EMBL" id="ERM02086.1"/>
    </source>
</evidence>
<name>U4VH16_9HYPH</name>
<gene>
    <name evidence="1" type="ORF">Q644_18330</name>
</gene>
<proteinExistence type="predicted"/>
<protein>
    <submittedName>
        <fullName evidence="1">Uncharacterized protein</fullName>
    </submittedName>
</protein>
<sequence>MAGGASETGDLSSRDRTDLLQSAGIDCGAKGNGDCVAGNTERGDYYDVRVYGDCAKAAYFGRTNDKSTSLRKDVANTGTEGKTEGELAPNQLVCIRAAAQVGMHETEYFVMALPMDYGPECKGGELCKKPAPLPTRYQSIMAKCRQDSIKGYIDCPQGWVFADDMEAYSNGLSGEE</sequence>
<dbReference type="AlphaFoldDB" id="U4VH16"/>
<organism evidence="1 2">
    <name type="scientific">Brucella intermedia 229E</name>
    <dbReference type="NCBI Taxonomy" id="1337887"/>
    <lineage>
        <taxon>Bacteria</taxon>
        <taxon>Pseudomonadati</taxon>
        <taxon>Pseudomonadota</taxon>
        <taxon>Alphaproteobacteria</taxon>
        <taxon>Hyphomicrobiales</taxon>
        <taxon>Brucellaceae</taxon>
        <taxon>Brucella/Ochrobactrum group</taxon>
        <taxon>Brucella</taxon>
    </lineage>
</organism>
<dbReference type="EMBL" id="ASXJ01000110">
    <property type="protein sequence ID" value="ERM02086.1"/>
    <property type="molecule type" value="Genomic_DNA"/>
</dbReference>
<dbReference type="Proteomes" id="UP000016842">
    <property type="component" value="Unassembled WGS sequence"/>
</dbReference>
<reference evidence="1 2" key="1">
    <citation type="journal article" date="2014" name="FEMS Microbiol. Lett.">
        <title>Genome sequencing analysis reveals virulence-related gene content of Ochrobactrum intermedium strain 229E, a urease-positive strain isolated from the human gastric niche.</title>
        <authorList>
            <person name="Kulkarni G.J."/>
            <person name="Shetty S."/>
            <person name="Dharne M.S."/>
            <person name="Shouche Y.S."/>
        </authorList>
    </citation>
    <scope>NUCLEOTIDE SEQUENCE [LARGE SCALE GENOMIC DNA]</scope>
    <source>
        <strain evidence="1 2">229E</strain>
    </source>
</reference>
<evidence type="ECO:0000313" key="2">
    <source>
        <dbReference type="Proteomes" id="UP000016842"/>
    </source>
</evidence>